<comment type="caution">
    <text evidence="1">The sequence shown here is derived from an EMBL/GenBank/DDBJ whole genome shotgun (WGS) entry which is preliminary data.</text>
</comment>
<dbReference type="EMBL" id="JAWLOF010000032">
    <property type="protein sequence ID" value="MDV7025540.1"/>
    <property type="molecule type" value="Genomic_DNA"/>
</dbReference>
<evidence type="ECO:0000313" key="1">
    <source>
        <dbReference type="EMBL" id="MDV7025540.1"/>
    </source>
</evidence>
<accession>A0ABU4E8T8</accession>
<reference evidence="1 2" key="1">
    <citation type="submission" date="2023-10" db="EMBL/GenBank/DDBJ databases">
        <authorList>
            <person name="Dale J."/>
        </authorList>
    </citation>
    <scope>NUCLEOTIDE SEQUENCE [LARGE SCALE GENOMIC DNA]</scope>
    <source>
        <strain evidence="1 2">2023EL-00970</strain>
    </source>
</reference>
<organism evidence="1 2">
    <name type="scientific">Atlantibacter subterraneus</name>
    <dbReference type="NCBI Taxonomy" id="255519"/>
    <lineage>
        <taxon>Bacteria</taxon>
        <taxon>Pseudomonadati</taxon>
        <taxon>Pseudomonadota</taxon>
        <taxon>Gammaproteobacteria</taxon>
        <taxon>Enterobacterales</taxon>
        <taxon>Enterobacteriaceae</taxon>
        <taxon>Atlantibacter</taxon>
    </lineage>
</organism>
<gene>
    <name evidence="1" type="ORF">R4P48_23115</name>
</gene>
<proteinExistence type="predicted"/>
<dbReference type="Proteomes" id="UP001187066">
    <property type="component" value="Unassembled WGS sequence"/>
</dbReference>
<dbReference type="RefSeq" id="WP_317679593.1">
    <property type="nucleotide sequence ID" value="NZ_JAWLOF010000032.1"/>
</dbReference>
<name>A0ABU4E8T8_9ENTR</name>
<sequence length="100" mass="11225">MNHEQFIEKHVREELIRLGFPVPVAQGGHSRPWIYTGACLRQAVRGKFSMMFYDTRNCGQRNKPLLPTGSKKSALSAASSAGCSERVKTDVRQHLGLRVQ</sequence>
<protein>
    <submittedName>
        <fullName evidence="1">Uncharacterized protein</fullName>
    </submittedName>
</protein>
<keyword evidence="2" id="KW-1185">Reference proteome</keyword>
<evidence type="ECO:0000313" key="2">
    <source>
        <dbReference type="Proteomes" id="UP001187066"/>
    </source>
</evidence>